<evidence type="ECO:0000256" key="29">
    <source>
        <dbReference type="ARBA" id="ARBA00023280"/>
    </source>
</evidence>
<dbReference type="Gene3D" id="1.20.5.490">
    <property type="entry name" value="Single helix bin"/>
    <property type="match status" value="1"/>
</dbReference>
<evidence type="ECO:0000256" key="8">
    <source>
        <dbReference type="ARBA" id="ARBA00022510"/>
    </source>
</evidence>
<dbReference type="FunFam" id="2.170.40.20:FF:000001">
    <property type="entry name" value="Envelope glycoprotein gp160"/>
    <property type="match status" value="1"/>
</dbReference>
<feature type="transmembrane region" description="Helical" evidence="33">
    <location>
        <begin position="505"/>
        <end position="528"/>
    </location>
</feature>
<dbReference type="GO" id="GO:0019064">
    <property type="term" value="P:fusion of virus membrane with host plasma membrane"/>
    <property type="evidence" value="ECO:0007669"/>
    <property type="project" value="UniProtKB-UniRule"/>
</dbReference>
<dbReference type="GO" id="GO:0039654">
    <property type="term" value="P:fusion of virus membrane with host endosome membrane"/>
    <property type="evidence" value="ECO:0007669"/>
    <property type="project" value="UniProtKB-UniRule"/>
</dbReference>
<evidence type="ECO:0000256" key="6">
    <source>
        <dbReference type="ARBA" id="ARBA00004650"/>
    </source>
</evidence>
<dbReference type="Pfam" id="PF00516">
    <property type="entry name" value="GP120"/>
    <property type="match status" value="1"/>
</dbReference>
<feature type="topological domain" description="Cytoplasmic" evidence="32">
    <location>
        <begin position="699"/>
        <end position="856"/>
    </location>
</feature>
<evidence type="ECO:0000256" key="3">
    <source>
        <dbReference type="ARBA" id="ARBA00004505"/>
    </source>
</evidence>
<evidence type="ECO:0000256" key="33">
    <source>
        <dbReference type="RuleBase" id="RU363095"/>
    </source>
</evidence>
<keyword evidence="10 32" id="KW-1165">Clathrin-mediated endocytosis of virus by host</keyword>
<reference evidence="37" key="1">
    <citation type="submission" date="2017-02" db="EMBL/GenBank/DDBJ databases">
        <title>Characterization of near full-length genome sequences for standard panels of HIV-1 isolates established at the External Quality Assurance Program Oversight Laboratory (EQAPOL).</title>
        <authorList>
            <person name="Hora B."/>
            <person name="Chen Y."/>
            <person name="Berba R."/>
            <person name="Busch M.P."/>
            <person name="Denny T.N."/>
            <person name="Gao F."/>
        </authorList>
    </citation>
    <scope>NUCLEOTIDE SEQUENCE</scope>
    <source>
        <strain evidence="37">DEMC00BW014</strain>
    </source>
</reference>
<feature type="domain" description="Retroviral envelope protein GP41-like" evidence="36">
    <location>
        <begin position="523"/>
        <end position="713"/>
    </location>
</feature>
<dbReference type="GO" id="GO:1903908">
    <property type="term" value="P:positive regulation of plasma membrane raft polarization"/>
    <property type="evidence" value="ECO:0007669"/>
    <property type="project" value="UniProtKB-UniRule"/>
</dbReference>
<evidence type="ECO:0000256" key="14">
    <source>
        <dbReference type="ARBA" id="ARBA00022692"/>
    </source>
</evidence>
<feature type="region of interest" description="CD4-binding loop" evidence="32">
    <location>
        <begin position="357"/>
        <end position="367"/>
    </location>
</feature>
<evidence type="ECO:0000256" key="22">
    <source>
        <dbReference type="ARBA" id="ARBA00022989"/>
    </source>
</evidence>
<dbReference type="Gene3D" id="2.170.40.20">
    <property type="entry name" value="Human immunodeficiency virus 1, Gp160, envelope glycoprotein"/>
    <property type="match status" value="2"/>
</dbReference>
<feature type="region of interest" description="Disordered" evidence="34">
    <location>
        <begin position="712"/>
        <end position="735"/>
    </location>
</feature>
<comment type="subunit">
    <text evidence="32">The mature envelope protein (Env) consists of a homotrimer of non-covalently associated gp120-gp41 heterodimers. The resulting complex protrudes from the virus surface as a spike. There seems to be as few as 10 spikes on the average virion. Surface protein gp120 interacts with host CD4, CCR5 and CXCR4. Gp120 also interacts with the C-type lectins CD209/DC-SIGN and CLEC4M/DC-SIGNR (collectively referred to as DC-SIGN(R)). Gp120 and gp41 interact with GalCer. Gp120 interacts with host ITGA4/ITGB7 complex; on CD4+ T-cells, this interaction results in rapid activation of integrin ITGAL/LFA-1, which facilitates efficient cell-to-cell spreading of HIV-1. Gp120 interacts with cell-associated heparan sulfate; this interaction increases virus infectivity on permissive cells and may be involved in infection of CD4- cells.</text>
</comment>
<evidence type="ECO:0000256" key="25">
    <source>
        <dbReference type="ARBA" id="ARBA00023136"/>
    </source>
</evidence>
<evidence type="ECO:0000256" key="10">
    <source>
        <dbReference type="ARBA" id="ARBA00022570"/>
    </source>
</evidence>
<keyword evidence="29 32" id="KW-0899">Viral immunoevasion</keyword>
<evidence type="ECO:0000259" key="36">
    <source>
        <dbReference type="Pfam" id="PF00517"/>
    </source>
</evidence>
<keyword evidence="16 32" id="KW-0732">Signal</keyword>
<evidence type="ECO:0000256" key="31">
    <source>
        <dbReference type="ARBA" id="ARBA00023296"/>
    </source>
</evidence>
<evidence type="ECO:0000256" key="32">
    <source>
        <dbReference type="HAMAP-Rule" id="MF_04083"/>
    </source>
</evidence>
<comment type="domain">
    <text evidence="32">The CD4-binding region is targeted by the antibody b12.</text>
</comment>
<comment type="subcellular location">
    <subcellularLocation>
        <location evidence="3">Host cell membrane</location>
        <topology evidence="3">Peripheral membrane protein</topology>
    </subcellularLocation>
    <subcellularLocation>
        <location evidence="1">Host cell membrane</location>
        <topology evidence="1">Single-pass type I membrane protein</topology>
    </subcellularLocation>
    <subcellularLocation>
        <location evidence="2">Host endosome membrane</location>
        <topology evidence="2">Peripheral membrane protein</topology>
    </subcellularLocation>
    <subcellularLocation>
        <location evidence="5">Host endosome membrane</location>
        <topology evidence="5">Single-pass type I membrane protein</topology>
    </subcellularLocation>
    <subcellularLocation>
        <location evidence="6">Virion membrane</location>
        <topology evidence="6">Peripheral membrane protein</topology>
    </subcellularLocation>
    <subcellularLocation>
        <location evidence="4">Virion membrane</location>
        <topology evidence="4">Single-pass type I membrane protein</topology>
    </subcellularLocation>
</comment>
<dbReference type="FunFam" id="1.10.287.210:FF:000001">
    <property type="entry name" value="Envelope glycoprotein gp160"/>
    <property type="match status" value="1"/>
</dbReference>
<keyword evidence="17 32" id="KW-1161">Viral attachment to host cell</keyword>
<protein>
    <recommendedName>
        <fullName evidence="32">Envelope glycoprotein gp160</fullName>
    </recommendedName>
    <alternativeName>
        <fullName evidence="32">Env polyprotein</fullName>
    </alternativeName>
    <component>
        <recommendedName>
            <fullName evidence="32">Surface protein gp120</fullName>
            <shortName evidence="32">SU</shortName>
        </recommendedName>
        <alternativeName>
            <fullName evidence="32">Glycoprotein 120</fullName>
            <shortName evidence="32">gp120</shortName>
        </alternativeName>
    </component>
    <component>
        <recommendedName>
            <fullName evidence="32">Transmembrane protein gp41</fullName>
            <shortName evidence="32">TM</shortName>
        </recommendedName>
        <alternativeName>
            <fullName evidence="32">Glycoprotein 41</fullName>
            <shortName evidence="32">gp41</shortName>
        </alternativeName>
    </component>
</protein>
<evidence type="ECO:0000256" key="17">
    <source>
        <dbReference type="ARBA" id="ARBA00022804"/>
    </source>
</evidence>
<feature type="transmembrane region" description="Helical" evidence="33">
    <location>
        <begin position="671"/>
        <end position="698"/>
    </location>
</feature>
<dbReference type="CDD" id="cd09909">
    <property type="entry name" value="HIV-1-like_HR1-HR2"/>
    <property type="match status" value="1"/>
</dbReference>
<comment type="miscellaneous">
    <text evidence="32">Inhibitors targeting HIV-1 viral envelope proteins are used as antiretroviral drugs. Attachment of virions to the cell surface via non-specific interactions and CD4 binding can be blocked by inhibitors that include cyanovirin-N, cyclotriazadisulfonamide analogs, PRO 2000, TNX 355 and PRO 542. In addition, BMS 806 can block CD4-induced conformational changes. Env interactions with the coreceptor molecules can be targeted by CCR5 antagonists including SCH-D, maraviroc (UK 427857) and aplaviroc (GW 873140), and the CXCR4 antagonist AMD 070. Fusion of viral and cellular membranes can be inhibited by peptides such as enfuvirtide and tifuvirtide (T 1249). Resistance to inhibitors associated with mutations in Env are observed. Most of the time, single mutations confer only a modest reduction in drug susceptibility. Combination of several mutations is usually required to develop a high-level drug resistance.</text>
</comment>
<name>A0A1V0CQA9_HV1</name>
<evidence type="ECO:0000256" key="34">
    <source>
        <dbReference type="SAM" id="MobiDB-lite"/>
    </source>
</evidence>
<comment type="function">
    <text evidence="32">Surface protein gp120: Attaches the virus to the host lymphoid cell by binding to the primary receptor CD4. This interaction induces a structural rearrangement creating a high affinity binding site for a chemokine coreceptor like CXCR4 and/or CCR5. Acts as a ligand for CD209/DC-SIGN and CLEC4M/DC-SIGNR, which are respectively found on dendritic cells (DCs), and on endothelial cells of liver sinusoids and lymph node sinuses. These interactions allow capture of viral particles at mucosal surfaces by these cells and subsequent transmission to permissive cells. HIV subverts the migration properties of dendritic cells to gain access to CD4+ T-cells in lymph nodes. Virus transmission to permissive T-cells occurs either in trans (without DCs infection, through viral capture and transmission), or in cis (following DCs productive infection, through the usual CD4-gp120 interaction), thereby inducing a robust infection. In trans infection, bound virions remain infectious over days and it is proposed that they are not degraded, but protected in non-lysosomal acidic organelles within the DCs close to the cell membrane thus contributing to the viral infectious potential during DCs' migration from the periphery to the lymphoid tissues. On arrival at lymphoid tissues, intact virions recycle back to DCs' cell surface allowing virus transmission to CD4+ T-cells.</text>
</comment>
<keyword evidence="30 32" id="KW-0449">Lipoprotein</keyword>
<comment type="domain">
    <text evidence="32">Some of the most genetically diverse regions of the viral genome are present in Env. They are called variable regions 1 through 5 (V1 through V5). Coreceptor usage of gp120 is determined mainly by the primary structure of the third variable region (V3) in the outer domain of gp120. The sequence of V3 determines which coreceptor, CCR5 and/or CXCR4 (corresponding to R5/macrophage, X4/T cell and R5X4/T cell and macrophage tropism), is used to trigger the fusion potential of the Env complex, and hence which cells the virus can infect. Binding to CCR5 involves a region adjacent in addition to V3.</text>
</comment>
<feature type="chain" id="PRO_5023487694" description="Transmembrane protein gp41" evidence="32">
    <location>
        <begin position="505"/>
        <end position="856"/>
    </location>
</feature>
<evidence type="ECO:0000256" key="2">
    <source>
        <dbReference type="ARBA" id="ARBA00004433"/>
    </source>
</evidence>
<keyword evidence="11 32" id="KW-0945">Host-virus interaction</keyword>
<evidence type="ECO:0000256" key="11">
    <source>
        <dbReference type="ARBA" id="ARBA00022581"/>
    </source>
</evidence>
<evidence type="ECO:0000256" key="27">
    <source>
        <dbReference type="ARBA" id="ARBA00023157"/>
    </source>
</evidence>
<comment type="PTM">
    <text evidence="32">Palmitoylation of the transmembrane protein and of Env polyprotein (prior to its proteolytic cleavage) is essential for their association with host cell membrane lipid rafts. Palmitoylation is therefore required for envelope trafficking to classical lipid rafts, but not for viral replication.</text>
</comment>
<feature type="disulfide bond" evidence="32">
    <location>
        <begin position="223"/>
        <end position="234"/>
    </location>
</feature>
<keyword evidence="18 32" id="KW-0946">Virion</keyword>
<evidence type="ECO:0000256" key="21">
    <source>
        <dbReference type="ARBA" id="ARBA00022890"/>
    </source>
</evidence>
<comment type="PTM">
    <text evidence="32">Specific enzymatic cleavages in vivo yield mature proteins. Envelope glycoproteins are synthesized as a inactive precursor that is heavily N-glycosylated and processed likely by host cell furin in the Golgi to yield the mature SU and TM proteins. The cleavage site between SU and TM requires the minimal sequence [KR]-X-[KR]-R. About 2 of the 9 disulfide bonds of gp41 are reduced by P4HB/PDI, following binding to CD4 receptor.</text>
</comment>
<keyword evidence="25 32" id="KW-0472">Membrane</keyword>
<dbReference type="GO" id="GO:0020002">
    <property type="term" value="C:host cell plasma membrane"/>
    <property type="evidence" value="ECO:0007669"/>
    <property type="project" value="UniProtKB-SubCell"/>
</dbReference>
<evidence type="ECO:0000256" key="18">
    <source>
        <dbReference type="ARBA" id="ARBA00022844"/>
    </source>
</evidence>
<keyword evidence="12 32" id="KW-1162">Viral penetration into host cytoplasm</keyword>
<feature type="region of interest" description="Immunosuppression" evidence="32">
    <location>
        <begin position="567"/>
        <end position="585"/>
    </location>
</feature>
<keyword evidence="22 32" id="KW-1133">Transmembrane helix</keyword>
<keyword evidence="7 32" id="KW-1168">Fusion of virus membrane with host membrane</keyword>
<evidence type="ECO:0000256" key="19">
    <source>
        <dbReference type="ARBA" id="ARBA00022870"/>
    </source>
</evidence>
<dbReference type="GO" id="GO:0052031">
    <property type="term" value="P:symbiont-mediated perturbation of host defense response"/>
    <property type="evidence" value="ECO:0007669"/>
    <property type="project" value="UniProtKB-UniRule"/>
</dbReference>
<evidence type="ECO:0000256" key="1">
    <source>
        <dbReference type="ARBA" id="ARBA00004402"/>
    </source>
</evidence>
<accession>A0A1V0CQA9</accession>
<dbReference type="SUPFAM" id="SSF58069">
    <property type="entry name" value="Virus ectodomain"/>
    <property type="match status" value="1"/>
</dbReference>
<proteinExistence type="inferred from homology"/>
<dbReference type="GO" id="GO:0055036">
    <property type="term" value="C:virion membrane"/>
    <property type="evidence" value="ECO:0007669"/>
    <property type="project" value="UniProtKB-SubCell"/>
</dbReference>
<dbReference type="InterPro" id="IPR037527">
    <property type="entry name" value="Gp160"/>
</dbReference>
<comment type="PTM">
    <text evidence="32">Highly glycosylated by host. The high number of glycan on the protein is reffered to as 'glycan shield' because it contributes to hide protein sequence from adaptive immune system.</text>
</comment>
<evidence type="ECO:0000256" key="30">
    <source>
        <dbReference type="ARBA" id="ARBA00023288"/>
    </source>
</evidence>
<keyword evidence="14 32" id="KW-0812">Transmembrane</keyword>
<keyword evidence="24 32" id="KW-0175">Coiled coil</keyword>
<comment type="subcellular location">
    <molecule>Surface protein gp120</molecule>
    <subcellularLocation>
        <location evidence="32">Virion membrane</location>
        <topology evidence="32">Peripheral membrane protein</topology>
    </subcellularLocation>
    <subcellularLocation>
        <location evidence="32">Host cell membrane</location>
        <topology evidence="32">Peripheral membrane protein</topology>
    </subcellularLocation>
    <subcellularLocation>
        <location evidence="32">Host endosome membrane</location>
        <topology evidence="32">Single-pass type I membrane protein</topology>
    </subcellularLocation>
    <text evidence="32">The surface protein is not anchored to the viral envelope, but associates with the extravirion surface through its binding to TM. It is probably concentrated at the site of budding and incorporated into the virions possibly by contacts between the cytoplasmic tail of Env and the N-terminus of Gag.</text>
</comment>
<feature type="short sequence motif" description="YXXL motif; contains endocytosis signal" evidence="32">
    <location>
        <begin position="705"/>
        <end position="708"/>
    </location>
</feature>
<evidence type="ECO:0000256" key="13">
    <source>
        <dbReference type="ARBA" id="ARBA00022685"/>
    </source>
</evidence>
<dbReference type="GO" id="GO:0019062">
    <property type="term" value="P:virion attachment to host cell"/>
    <property type="evidence" value="ECO:0007669"/>
    <property type="project" value="UniProtKB-UniRule"/>
</dbReference>
<keyword evidence="9 32" id="KW-1032">Host cell membrane</keyword>
<feature type="coiled-coil region" evidence="32">
    <location>
        <begin position="626"/>
        <end position="660"/>
    </location>
</feature>
<comment type="caution">
    <text evidence="32 33">Lacks conserved residue(s) required for the propagation of feature annotation.</text>
</comment>
<comment type="domain">
    <text evidence="32">The membrane proximal external region (MPER) present in gp41 is a tryptophan-rich region recognized by the antibodies 2F5, Z13, and 4E10. MPER seems to play a role in fusion.</text>
</comment>
<dbReference type="GO" id="GO:1903911">
    <property type="term" value="P:positive regulation of receptor clustering"/>
    <property type="evidence" value="ECO:0007669"/>
    <property type="project" value="UniProtKB-UniRule"/>
</dbReference>
<dbReference type="InterPro" id="IPR000777">
    <property type="entry name" value="HIV1_Gp120"/>
</dbReference>
<keyword evidence="19 32" id="KW-1043">Host membrane</keyword>
<organismHost>
    <name type="scientific">Homo sapiens</name>
    <name type="common">Human</name>
    <dbReference type="NCBI Taxonomy" id="9606"/>
</organismHost>
<feature type="region of interest" description="Disordered" evidence="34">
    <location>
        <begin position="446"/>
        <end position="465"/>
    </location>
</feature>
<feature type="disulfide bond" evidence="32">
    <location>
        <begin position="213"/>
        <end position="242"/>
    </location>
</feature>
<dbReference type="GO" id="GO:0019082">
    <property type="term" value="P:viral protein processing"/>
    <property type="evidence" value="ECO:0007669"/>
    <property type="project" value="UniProtKB-UniRule"/>
</dbReference>
<keyword evidence="28 32" id="KW-0325">Glycoprotein</keyword>
<evidence type="ECO:0000313" key="37">
    <source>
        <dbReference type="EMBL" id="ARA72541.1"/>
    </source>
</evidence>
<keyword evidence="23 32" id="KW-1039">Host endosome</keyword>
<feature type="region of interest" description="Fusion peptide" evidence="32">
    <location>
        <begin position="505"/>
        <end position="525"/>
    </location>
</feature>
<evidence type="ECO:0000256" key="24">
    <source>
        <dbReference type="ARBA" id="ARBA00023054"/>
    </source>
</evidence>
<comment type="function">
    <text evidence="32">Transmembrane protein gp41: Acts as a class I viral fusion protein. Under the current model, the protein has at least 3 conformational states: pre-fusion native state, pre-hairpin intermediate state, and post-fusion hairpin state. During fusion of viral and target intracellular membranes, the coiled coil regions (heptad repeats) assume a trimer-of-hairpins structure, positioning the fusion peptide in close proximity to the C-terminal region of the ectodomain. The formation of this structure appears to drive apposition and subsequent fusion of viral and target cell membranes. Complete fusion occurs in host cell endosomes and is dynamin-dependent, however some lipid transfer might occur at the plasma membrane. The virus undergoes clathrin-dependent internalization long before endosomal fusion, thus minimizing the surface exposure of conserved viral epitopes during fusion and reducing the efficacy of inhibitors targeting these epitopes. Membranes fusion leads to delivery of the nucleocapsid into the cytoplasm.</text>
</comment>
<evidence type="ECO:0000256" key="23">
    <source>
        <dbReference type="ARBA" id="ARBA00023046"/>
    </source>
</evidence>
<evidence type="ECO:0000256" key="7">
    <source>
        <dbReference type="ARBA" id="ARBA00022506"/>
    </source>
</evidence>
<dbReference type="Pfam" id="PF00517">
    <property type="entry name" value="GP41"/>
    <property type="match status" value="1"/>
</dbReference>
<dbReference type="GO" id="GO:0019031">
    <property type="term" value="C:viral envelope"/>
    <property type="evidence" value="ECO:0007669"/>
    <property type="project" value="UniProtKB-KW"/>
</dbReference>
<keyword evidence="27 32" id="KW-1015">Disulfide bond</keyword>
<sequence>MRVMGIQKNCQQWWIWSILGFWMLMICNGKGLWVTVYYGVPVWKEAKTTLFCASDAKAYDKEVHNVWATHACVPTDPNPQEMVLENVTENFNMWKNDMVDQMHEDIISLWDQSLKPCVKLTPLCVTLNCTNVTSTSNNTSNNTDYNNEMRNCSFNITTELRDKKKQERALFYRLDIVPLDSNSSEYRLINCNTSAITQACPKVTFDPIPIHYCAPAGYAILKCNNKTFNGKGPCNNVSTVQCTHGIKPVVSTQLLLNGSLAEEGIIIRSENLTDNTKTIIVQLNESVEINCTRPGNNTRKSVRIGPGQTFYATGEIIGDIRQAHCNISAEKWRTALQRVSEKLKEHFPNKTIIFEPHSGGDLEILTHSFNCRGEFFYCNTSGLFNGTYNGTHNNATDSKNPTITLQCRIKQIINMWQKVGQAMYAPPIAGNITCTSNITGLLLTRDGGNENENETNKNETFRPAGGDMRDNWRSELYKYKVVEIKPLGIAPTEAKRRVVEREKRAVGIGAVFLGFLGAAGSTMGAASITLTVQARQLLSGIVQQQSNLLRAIEAQQHMLQLTVWGIKQLQARVLALERYLKDQQLLGIWGCSGKLICTTNVPWNSSWSNKTQKDIWGNMTWMQWEREIDNYTNTIYNLLEESQNQQERNERDLLALDSWNNLWNWFSITKWLWYIKIFIMVVGGLIGLRIIFAVLSIVNRVRQGYSPLSFQTLTPNPRGPDRLGRIEEEGGEQDNDRSVRLVSGFLALAWDDLRSLCLFCYHRLRDLILIAARAAELLGRSSLKGLQRGWETLKYLGSLGQYWGLELKKSAISLLDTIAITVAEGTDRIIEFIQRIFRAICSIPRRIRQGFEAALQ</sequence>
<evidence type="ECO:0000259" key="35">
    <source>
        <dbReference type="Pfam" id="PF00516"/>
    </source>
</evidence>
<dbReference type="GO" id="GO:0016020">
    <property type="term" value="C:membrane"/>
    <property type="evidence" value="ECO:0007669"/>
    <property type="project" value="UniProtKB-UniRule"/>
</dbReference>
<comment type="domain">
    <text evidence="32 33">The 17 amino acids long immunosuppressive region is present in many retroviral envelope proteins. Synthetic peptides derived from this relatively conserved sequence inhibit immune function in vitro and in vivo.</text>
</comment>
<dbReference type="GO" id="GO:0044175">
    <property type="term" value="C:host cell endosome membrane"/>
    <property type="evidence" value="ECO:0007669"/>
    <property type="project" value="UniProtKB-SubCell"/>
</dbReference>
<organism evidence="37">
    <name type="scientific">Human immunodeficiency virus type 1</name>
    <name type="common">HIV-1</name>
    <dbReference type="NCBI Taxonomy" id="11676"/>
    <lineage>
        <taxon>Viruses</taxon>
        <taxon>Riboviria</taxon>
        <taxon>Pararnavirae</taxon>
        <taxon>Artverviricota</taxon>
        <taxon>Revtraviricetes</taxon>
        <taxon>Ortervirales</taxon>
        <taxon>Retroviridae</taxon>
        <taxon>Orthoretrovirinae</taxon>
        <taxon>Lentivirus</taxon>
        <taxon>Lentivirus humimdef1</taxon>
    </lineage>
</organism>
<evidence type="ECO:0000256" key="20">
    <source>
        <dbReference type="ARBA" id="ARBA00022879"/>
    </source>
</evidence>
<feature type="region of interest" description="V2" evidence="32">
    <location>
        <begin position="152"/>
        <end position="191"/>
    </location>
</feature>
<comment type="subcellular location">
    <molecule>Transmembrane protein gp41</molecule>
    <subcellularLocation>
        <location evidence="32">Virion membrane</location>
        <topology evidence="32">Single-pass type I membrane protein</topology>
    </subcellularLocation>
    <subcellularLocation>
        <location evidence="32">Host cell membrane</location>
        <topology evidence="32">Single-pass type I membrane protein</topology>
    </subcellularLocation>
    <subcellularLocation>
        <location evidence="32">Host endosome membrane</location>
        <topology evidence="32">Single-pass type I membrane protein</topology>
    </subcellularLocation>
    <text evidence="32">It is probably concentrated at the site of budding and incorporated into the virions possibly by contacts between the cytoplasmic tail of Env and the N-terminus of Gag.</text>
</comment>
<evidence type="ECO:0000256" key="5">
    <source>
        <dbReference type="ARBA" id="ARBA00004578"/>
    </source>
</evidence>
<feature type="domain" description="Human immunodeficiency virus 1 envelope glycoprotein Gp120" evidence="35">
    <location>
        <begin position="136"/>
        <end position="504"/>
    </location>
</feature>
<dbReference type="InterPro" id="IPR036377">
    <property type="entry name" value="Gp120_core_sf"/>
</dbReference>
<dbReference type="HAMAP" id="MF_04083">
    <property type="entry name" value="HIV_ENV"/>
    <property type="match status" value="1"/>
</dbReference>
<evidence type="ECO:0000256" key="15">
    <source>
        <dbReference type="ARBA" id="ARBA00022703"/>
    </source>
</evidence>
<evidence type="ECO:0000256" key="16">
    <source>
        <dbReference type="ARBA" id="ARBA00022729"/>
    </source>
</evidence>
<keyword evidence="26 32" id="KW-0564">Palmitate</keyword>
<feature type="transmembrane region" description="Helical" evidence="33">
    <location>
        <begin position="13"/>
        <end position="40"/>
    </location>
</feature>
<dbReference type="InterPro" id="IPR000328">
    <property type="entry name" value="GP41-like"/>
</dbReference>
<evidence type="ECO:0000256" key="4">
    <source>
        <dbReference type="ARBA" id="ARBA00004563"/>
    </source>
</evidence>
<gene>
    <name evidence="32 37" type="primary">env</name>
</gene>
<dbReference type="SUPFAM" id="SSF56502">
    <property type="entry name" value="gp120 core"/>
    <property type="match status" value="2"/>
</dbReference>
<comment type="similarity">
    <text evidence="32">Belongs to the HIV-1 env protein family.</text>
</comment>
<dbReference type="GO" id="GO:0005198">
    <property type="term" value="F:structural molecule activity"/>
    <property type="evidence" value="ECO:0007669"/>
    <property type="project" value="UniProtKB-UniRule"/>
</dbReference>
<feature type="site" description="Cleavage; by host furin" evidence="32">
    <location>
        <begin position="504"/>
        <end position="505"/>
    </location>
</feature>
<keyword evidence="15 32" id="KW-0053">Apoptosis</keyword>
<dbReference type="GO" id="GO:0075512">
    <property type="term" value="P:clathrin-dependent endocytosis of virus by host cell"/>
    <property type="evidence" value="ECO:0007669"/>
    <property type="project" value="UniProtKB-UniRule"/>
</dbReference>
<keyword evidence="13 32" id="KW-0165">Cleavage on pair of basic residues</keyword>
<comment type="miscellaneous">
    <text evidence="32">HIV-1 lineages are divided in three main groups, M (for Major), O (for Outlier), and N (for New, or Non-M, Non-O). The vast majority of strains found worldwide belong to the group M. Group O seems to be endemic to and largely confined to Cameroon and neighboring countries in West Central Africa, where these viruses represent a small minority of HIV-1 strains. The group N is represented by a limited number of isolates from Cameroonian persons. The group M is further subdivided in 9 clades or subtypes (A to D, F to H, J and K).</text>
</comment>
<keyword evidence="20 32" id="KW-0261">Viral envelope protein</keyword>
<feature type="chain" id="PRO_5023487695" description="Envelope glycoprotein gp160" evidence="32">
    <location>
        <begin position="31"/>
        <end position="856"/>
    </location>
</feature>
<dbReference type="EMBL" id="KY658706">
    <property type="protein sequence ID" value="ARA72541.1"/>
    <property type="molecule type" value="Genomic_RNA"/>
</dbReference>
<evidence type="ECO:0000256" key="9">
    <source>
        <dbReference type="ARBA" id="ARBA00022511"/>
    </source>
</evidence>
<comment type="function">
    <text evidence="32">Envelope glycoprotein gp160: Oligomerizes in the host endoplasmic reticulum into predominantly trimers. In a second time, gp160 transits in the host Golgi, where glycosylation is completed. The precursor is then proteolytically cleaved in the trans-Golgi and thereby activated by cellular furin or furin-like proteases to produce gp120 and gp41.</text>
</comment>
<feature type="region of interest" description="MPER; binding to GalCer" evidence="32">
    <location>
        <begin position="655"/>
        <end position="676"/>
    </location>
</feature>
<feature type="lipid moiety-binding region" description="S-palmitoyl cysteine; by host" evidence="32">
    <location>
        <position position="757"/>
    </location>
</feature>
<comment type="domain">
    <text evidence="32">The YXXL motif is involved in determining the exact site of viral release at the surface of infected mononuclear cells and promotes endocytosis. YXXL and di-leucine endocytosis motifs interact directly or indirectly with the clathrin adapter complexes, opperate independently, and their activities are not additive.</text>
</comment>
<feature type="compositionally biased region" description="Basic and acidic residues" evidence="34">
    <location>
        <begin position="719"/>
        <end position="735"/>
    </location>
</feature>
<dbReference type="Gene3D" id="1.10.287.210">
    <property type="match status" value="1"/>
</dbReference>
<feature type="disulfide bond" evidence="32">
    <location>
        <begin position="52"/>
        <end position="72"/>
    </location>
</feature>
<feature type="disulfide bond" evidence="32">
    <location>
        <begin position="591"/>
        <end position="597"/>
    </location>
</feature>
<keyword evidence="21 32" id="KW-1164">Virus endocytosis by host</keyword>
<keyword evidence="8 32" id="KW-1170">Fusion of virus membrane with host endosomal membrane</keyword>
<keyword evidence="31 32" id="KW-1160">Virus entry into host cell</keyword>
<evidence type="ECO:0000256" key="26">
    <source>
        <dbReference type="ARBA" id="ARBA00023139"/>
    </source>
</evidence>
<evidence type="ECO:0000256" key="28">
    <source>
        <dbReference type="ARBA" id="ARBA00023180"/>
    </source>
</evidence>
<dbReference type="FunFam" id="2.170.40.20:FF:000003">
    <property type="entry name" value="Envelope glycoprotein gp160"/>
    <property type="match status" value="1"/>
</dbReference>
<evidence type="ECO:0000256" key="12">
    <source>
        <dbReference type="ARBA" id="ARBA00022595"/>
    </source>
</evidence>